<dbReference type="CDD" id="cd00130">
    <property type="entry name" value="PAS"/>
    <property type="match status" value="2"/>
</dbReference>
<dbReference type="Pfam" id="PF00512">
    <property type="entry name" value="HisKA"/>
    <property type="match status" value="1"/>
</dbReference>
<keyword evidence="5" id="KW-0808">Transferase</keyword>
<dbReference type="GO" id="GO:0000155">
    <property type="term" value="F:phosphorelay sensor kinase activity"/>
    <property type="evidence" value="ECO:0007669"/>
    <property type="project" value="InterPro"/>
</dbReference>
<name>A0AA41FHF5_9FIRM</name>
<reference evidence="15" key="1">
    <citation type="journal article" date="2021" name="Gut Microbes">
        <title>A synthetic consortium of 100 gut commensals modulates the composition and function in a colon model of the microbiome of elderly subjects.</title>
        <authorList>
            <person name="Perez M."/>
            <person name="Ntemiri A."/>
            <person name="Tan H."/>
            <person name="Harris H.M.B."/>
            <person name="Roager H.M."/>
            <person name="Ribiere C."/>
            <person name="O'Toole P.W."/>
        </authorList>
    </citation>
    <scope>NUCLEOTIDE SEQUENCE</scope>
    <source>
        <strain evidence="15">MCC335</strain>
    </source>
</reference>
<dbReference type="PROSITE" id="PS50110">
    <property type="entry name" value="RESPONSE_REGULATORY"/>
    <property type="match status" value="1"/>
</dbReference>
<dbReference type="Gene3D" id="3.30.450.20">
    <property type="entry name" value="PAS domain"/>
    <property type="match status" value="2"/>
</dbReference>
<dbReference type="PRINTS" id="PR00344">
    <property type="entry name" value="BCTRLSENSOR"/>
</dbReference>
<keyword evidence="6" id="KW-0418">Kinase</keyword>
<evidence type="ECO:0000313" key="15">
    <source>
        <dbReference type="EMBL" id="MBT9811445.1"/>
    </source>
</evidence>
<dbReference type="InterPro" id="IPR035965">
    <property type="entry name" value="PAS-like_dom_sf"/>
</dbReference>
<evidence type="ECO:0000256" key="1">
    <source>
        <dbReference type="ARBA" id="ARBA00000085"/>
    </source>
</evidence>
<evidence type="ECO:0000256" key="5">
    <source>
        <dbReference type="ARBA" id="ARBA00022679"/>
    </source>
</evidence>
<comment type="caution">
    <text evidence="15">The sequence shown here is derived from an EMBL/GenBank/DDBJ whole genome shotgun (WGS) entry which is preliminary data.</text>
</comment>
<feature type="domain" description="Histidine kinase" evidence="11">
    <location>
        <begin position="906"/>
        <end position="1151"/>
    </location>
</feature>
<sequence length="1299" mass="146333">MTKDTGISMDQLESILDHSPTTIIISSLDNRELLYANKAARSRISKKGKDSPLTCYQAFGYDSPCPTCPSGRVGQEESALRELYDPENGHTYRFVGKDIDWAGRPAHIEYISDISKQKLLEQELDHLVNSIPGGIASYEVREGRFVPVYFSDGVMEISGHTREEYNEMAKNDALDVIYEADRDRVMAAAAKALERGEALDVSYRMRHKDGRLIWVHLNGRQIKSSSVAAMFYAVFTGLSSESRLYQNITNETADSIYVIAKDTFELLYVNETDSILSPAPGCLGEKCYAALHHQKAPCGFCGIMAGRMEGEEYEIKEDGTERITYTRSIETDWNGIPAYVKYVRDVTEIVQTRRDKERLDLYFRSIVEQFPGGISMMAYSPDGTMKLEFISPGFAAMMQRTVEEAKRLYDEDIFANIHPEDVKKNLRKLNKFLKSKKGSCELIARMQRKDGTYLWTSSMLSMLPSTDDILRIYIVYTDITKTVKEQEQLRRRYDEQLLEHYHKTGANELILGHSNISRDRVVEMRDSTNSALVKRFGTSRDVFFQGLAGMITDKEDHETFLNMFMNESLLEAYSQNKTEQVMKCFIQLPEEKYGRFVQFKVNLLTGPEAGEVIGILTVTDITEENISERIFHQLSVTSHDFVVDVDLLHDSYRILAYYKGASYIPPLEGSHSGQAANMADSVVLPKDSRQFVYALDAEEMRRRLKKGPYTITFSTANHGDIRIKNMTIASIEPLLERYCMVCTDITDSVREQQGLLHMMAYTFELMGLLDISSGSVTMYTRNMVLENLLPDTIENYEEAVGIFTDHDIVSESVKDVQDQFQIRWILNRLEQEPSGYDFVAACQCENGLRYKQFSMLWGNRNHDTVCVVRADVTDMIAEERKVKTELENALANAEAANEAKSNFLSAMSHDIRTPMNAIVGMTTLAFAHMDDRKRLEDCLQKITVSSRHLLSLVNDVLDMSRIEQSRISLNHMKLLLPDIVDQLTAILIPQAREQGVRLSVCLEQVSHTAFYGDSLRINQILINLLSNAIKFTPAGGRVDFFVEEFAPDHAPADAPADAGAGAEAEEPATDHTQADIRYRFTVQDTGIGMSGEFLKHIFEPFTREQAAAQIEGTGLGLSIAKRLVDIMGGEISVESRIGQGSRFTVELEFEKAEPSLNVNADKGETSDSKMTDLLTGRRFLVAEDNEINAEILRELLYMEGASCVRREDGVRTVEAFRSAEPGTYDAILMDIQMPGMNGYEATRAIRSLDRRDAKEVPIIAMTANAFAEDVQAALEAGMNAHVAKPIDMDLLRAALGKVF</sequence>
<organism evidence="15 16">
    <name type="scientific">Enterocloster citroniae</name>
    <dbReference type="NCBI Taxonomy" id="358743"/>
    <lineage>
        <taxon>Bacteria</taxon>
        <taxon>Bacillati</taxon>
        <taxon>Bacillota</taxon>
        <taxon>Clostridia</taxon>
        <taxon>Lachnospirales</taxon>
        <taxon>Lachnospiraceae</taxon>
        <taxon>Enterocloster</taxon>
    </lineage>
</organism>
<dbReference type="SMART" id="SM00091">
    <property type="entry name" value="PAS"/>
    <property type="match status" value="2"/>
</dbReference>
<dbReference type="EC" id="2.7.13.3" evidence="2"/>
<evidence type="ECO:0000256" key="3">
    <source>
        <dbReference type="ARBA" id="ARBA00018672"/>
    </source>
</evidence>
<dbReference type="InterPro" id="IPR013655">
    <property type="entry name" value="PAS_fold_3"/>
</dbReference>
<dbReference type="SUPFAM" id="SSF55874">
    <property type="entry name" value="ATPase domain of HSP90 chaperone/DNA topoisomerase II/histidine kinase"/>
    <property type="match status" value="1"/>
</dbReference>
<dbReference type="CDD" id="cd00082">
    <property type="entry name" value="HisKA"/>
    <property type="match status" value="1"/>
</dbReference>
<dbReference type="NCBIfam" id="TIGR00229">
    <property type="entry name" value="sensory_box"/>
    <property type="match status" value="1"/>
</dbReference>
<protein>
    <recommendedName>
        <fullName evidence="3">Stage 0 sporulation protein A homolog</fullName>
        <ecNumber evidence="2">2.7.13.3</ecNumber>
    </recommendedName>
</protein>
<dbReference type="SUPFAM" id="SSF47384">
    <property type="entry name" value="Homodimeric domain of signal transducing histidine kinase"/>
    <property type="match status" value="1"/>
</dbReference>
<keyword evidence="4 9" id="KW-0597">Phosphoprotein</keyword>
<feature type="modified residue" description="4-aspartylphosphate" evidence="9">
    <location>
        <position position="1230"/>
    </location>
</feature>
<feature type="domain" description="Response regulatory" evidence="12">
    <location>
        <begin position="1178"/>
        <end position="1299"/>
    </location>
</feature>
<dbReference type="InterPro" id="IPR003661">
    <property type="entry name" value="HisK_dim/P_dom"/>
</dbReference>
<evidence type="ECO:0000259" key="11">
    <source>
        <dbReference type="PROSITE" id="PS50109"/>
    </source>
</evidence>
<evidence type="ECO:0000256" key="10">
    <source>
        <dbReference type="SAM" id="MobiDB-lite"/>
    </source>
</evidence>
<feature type="compositionally biased region" description="Low complexity" evidence="10">
    <location>
        <begin position="1052"/>
        <end position="1062"/>
    </location>
</feature>
<dbReference type="PROSITE" id="PS50112">
    <property type="entry name" value="PAS"/>
    <property type="match status" value="1"/>
</dbReference>
<dbReference type="SUPFAM" id="SSF55785">
    <property type="entry name" value="PYP-like sensor domain (PAS domain)"/>
    <property type="match status" value="2"/>
</dbReference>
<evidence type="ECO:0000313" key="16">
    <source>
        <dbReference type="Proteomes" id="UP000708338"/>
    </source>
</evidence>
<dbReference type="Gene3D" id="3.40.50.2300">
    <property type="match status" value="1"/>
</dbReference>
<dbReference type="InterPro" id="IPR036890">
    <property type="entry name" value="HATPase_C_sf"/>
</dbReference>
<evidence type="ECO:0000256" key="9">
    <source>
        <dbReference type="PROSITE-ProRule" id="PRU00169"/>
    </source>
</evidence>
<dbReference type="Gene3D" id="1.10.287.130">
    <property type="match status" value="1"/>
</dbReference>
<dbReference type="EMBL" id="WQPS01000029">
    <property type="protein sequence ID" value="MBT9811445.1"/>
    <property type="molecule type" value="Genomic_DNA"/>
</dbReference>
<dbReference type="SMART" id="SM00387">
    <property type="entry name" value="HATPase_c"/>
    <property type="match status" value="1"/>
</dbReference>
<proteinExistence type="predicted"/>
<keyword evidence="7" id="KW-0902">Two-component regulatory system</keyword>
<dbReference type="Pfam" id="PF08447">
    <property type="entry name" value="PAS_3"/>
    <property type="match status" value="2"/>
</dbReference>
<dbReference type="Gene3D" id="3.30.565.10">
    <property type="entry name" value="Histidine kinase-like ATPase, C-terminal domain"/>
    <property type="match status" value="1"/>
</dbReference>
<evidence type="ECO:0000256" key="7">
    <source>
        <dbReference type="ARBA" id="ARBA00023012"/>
    </source>
</evidence>
<dbReference type="PROSITE" id="PS50113">
    <property type="entry name" value="PAC"/>
    <property type="match status" value="1"/>
</dbReference>
<dbReference type="CDD" id="cd16922">
    <property type="entry name" value="HATPase_EvgS-ArcB-TorS-like"/>
    <property type="match status" value="1"/>
</dbReference>
<accession>A0AA41FHF5</accession>
<dbReference type="SMART" id="SM00388">
    <property type="entry name" value="HisKA"/>
    <property type="match status" value="1"/>
</dbReference>
<dbReference type="InterPro" id="IPR000014">
    <property type="entry name" value="PAS"/>
</dbReference>
<dbReference type="InterPro" id="IPR004358">
    <property type="entry name" value="Sig_transdc_His_kin-like_C"/>
</dbReference>
<dbReference type="InterPro" id="IPR011006">
    <property type="entry name" value="CheY-like_superfamily"/>
</dbReference>
<dbReference type="InterPro" id="IPR001789">
    <property type="entry name" value="Sig_transdc_resp-reg_receiver"/>
</dbReference>
<dbReference type="InterPro" id="IPR005467">
    <property type="entry name" value="His_kinase_dom"/>
</dbReference>
<dbReference type="SUPFAM" id="SSF52172">
    <property type="entry name" value="CheY-like"/>
    <property type="match status" value="1"/>
</dbReference>
<gene>
    <name evidence="15" type="ORF">GPL26_17630</name>
</gene>
<comment type="function">
    <text evidence="8">May play the central regulatory role in sporulation. It may be an element of the effector pathway responsible for the activation of sporulation genes in response to nutritional stress. Spo0A may act in concert with spo0H (a sigma factor) to control the expression of some genes that are critical to the sporulation process.</text>
</comment>
<dbReference type="RefSeq" id="WP_117450894.1">
    <property type="nucleotide sequence ID" value="NZ_CABJDD010000004.1"/>
</dbReference>
<evidence type="ECO:0000256" key="8">
    <source>
        <dbReference type="ARBA" id="ARBA00024867"/>
    </source>
</evidence>
<evidence type="ECO:0000256" key="4">
    <source>
        <dbReference type="ARBA" id="ARBA00022553"/>
    </source>
</evidence>
<evidence type="ECO:0000259" key="13">
    <source>
        <dbReference type="PROSITE" id="PS50112"/>
    </source>
</evidence>
<dbReference type="InterPro" id="IPR036097">
    <property type="entry name" value="HisK_dim/P_sf"/>
</dbReference>
<dbReference type="Pfam" id="PF13188">
    <property type="entry name" value="PAS_8"/>
    <property type="match status" value="1"/>
</dbReference>
<evidence type="ECO:0000256" key="6">
    <source>
        <dbReference type="ARBA" id="ARBA00022777"/>
    </source>
</evidence>
<evidence type="ECO:0000256" key="2">
    <source>
        <dbReference type="ARBA" id="ARBA00012438"/>
    </source>
</evidence>
<dbReference type="CDD" id="cd17546">
    <property type="entry name" value="REC_hyHK_CKI1_RcsC-like"/>
    <property type="match status" value="1"/>
</dbReference>
<dbReference type="InterPro" id="IPR003594">
    <property type="entry name" value="HATPase_dom"/>
</dbReference>
<dbReference type="Proteomes" id="UP000708338">
    <property type="component" value="Unassembled WGS sequence"/>
</dbReference>
<dbReference type="PROSITE" id="PS50109">
    <property type="entry name" value="HIS_KIN"/>
    <property type="match status" value="1"/>
</dbReference>
<dbReference type="Pfam" id="PF00072">
    <property type="entry name" value="Response_reg"/>
    <property type="match status" value="1"/>
</dbReference>
<comment type="catalytic activity">
    <reaction evidence="1">
        <text>ATP + protein L-histidine = ADP + protein N-phospho-L-histidine.</text>
        <dbReference type="EC" id="2.7.13.3"/>
    </reaction>
</comment>
<feature type="domain" description="PAS" evidence="13">
    <location>
        <begin position="120"/>
        <end position="196"/>
    </location>
</feature>
<dbReference type="SMART" id="SM00448">
    <property type="entry name" value="REC"/>
    <property type="match status" value="1"/>
</dbReference>
<evidence type="ECO:0000259" key="12">
    <source>
        <dbReference type="PROSITE" id="PS50110"/>
    </source>
</evidence>
<evidence type="ECO:0000259" key="14">
    <source>
        <dbReference type="PROSITE" id="PS50113"/>
    </source>
</evidence>
<feature type="domain" description="PAC" evidence="14">
    <location>
        <begin position="440"/>
        <end position="491"/>
    </location>
</feature>
<dbReference type="InterPro" id="IPR000700">
    <property type="entry name" value="PAS-assoc_C"/>
</dbReference>
<dbReference type="PANTHER" id="PTHR43047">
    <property type="entry name" value="TWO-COMPONENT HISTIDINE PROTEIN KINASE"/>
    <property type="match status" value="1"/>
</dbReference>
<dbReference type="Pfam" id="PF02518">
    <property type="entry name" value="HATPase_c"/>
    <property type="match status" value="1"/>
</dbReference>
<feature type="region of interest" description="Disordered" evidence="10">
    <location>
        <begin position="1052"/>
        <end position="1074"/>
    </location>
</feature>